<name>A0ABT9YN92_9BACI</name>
<comment type="caution">
    <text evidence="4">The sequence shown here is derived from an EMBL/GenBank/DDBJ whole genome shotgun (WGS) entry which is preliminary data.</text>
</comment>
<organism evidence="4 5">
    <name type="scientific">Alkalicoccobacillus murimartini</name>
    <dbReference type="NCBI Taxonomy" id="171685"/>
    <lineage>
        <taxon>Bacteria</taxon>
        <taxon>Bacillati</taxon>
        <taxon>Bacillota</taxon>
        <taxon>Bacilli</taxon>
        <taxon>Bacillales</taxon>
        <taxon>Bacillaceae</taxon>
        <taxon>Alkalicoccobacillus</taxon>
    </lineage>
</organism>
<dbReference type="InterPro" id="IPR009996">
    <property type="entry name" value="YycH"/>
</dbReference>
<evidence type="ECO:0000256" key="2">
    <source>
        <dbReference type="SAM" id="Phobius"/>
    </source>
</evidence>
<keyword evidence="2" id="KW-0812">Transmembrane</keyword>
<feature type="domain" description="Regulatory protein YycH" evidence="3">
    <location>
        <begin position="10"/>
        <end position="441"/>
    </location>
</feature>
<sequence length="447" mass="51555">MRVRGLYYDRMKTWLLVVLVILSLILTWKLWTYQPEIADQESEAVELNPIGEEKSIQDVIQPSKIVKHQFGETYMVLESDPLFKQIYDSLLQSDLQDMTAFAPIDVETGIEIIFPDRLPISMFTSLFSQNQEQDNLPLEGVDRVLIYEDSNGDGVKLQVYSSTENSSFEIGMNFSSNELEEFLAEDNAVPAMTVNEPDTTEFILDQQNIYVPTNSTEYMRGQYPTERVQANDFTQALFPDPDSVRSYRQSNGELTYTDGTRILNLRDNENFMTYRNSSSSSTSESSSTQTNSIPQSSYDYINGHYGWTNDYILSWWRETDDRELAVYRLYMNNLPVLNFKNNKDSMALSVEKTGTQTTRYDRPLLTLDSTPIDEMSMELQSGTDLVERLKTAKRLDFDQVRDVRVGYEMTDEDNQRGLVTLEPAWFVLAQNGWQRVPFTEGDTNELE</sequence>
<feature type="transmembrane region" description="Helical" evidence="2">
    <location>
        <begin position="12"/>
        <end position="31"/>
    </location>
</feature>
<dbReference type="Gene3D" id="3.10.450.310">
    <property type="match status" value="1"/>
</dbReference>
<evidence type="ECO:0000256" key="1">
    <source>
        <dbReference type="SAM" id="MobiDB-lite"/>
    </source>
</evidence>
<evidence type="ECO:0000313" key="4">
    <source>
        <dbReference type="EMBL" id="MDQ0209109.1"/>
    </source>
</evidence>
<keyword evidence="5" id="KW-1185">Reference proteome</keyword>
<evidence type="ECO:0000259" key="3">
    <source>
        <dbReference type="Pfam" id="PF07435"/>
    </source>
</evidence>
<keyword evidence="2" id="KW-1133">Transmembrane helix</keyword>
<proteinExistence type="predicted"/>
<dbReference type="Gene3D" id="3.30.310.160">
    <property type="entry name" value="YycH protein, domain 2"/>
    <property type="match status" value="1"/>
</dbReference>
<accession>A0ABT9YN92</accession>
<dbReference type="InterPro" id="IPR042274">
    <property type="entry name" value="YycH/YycI_2"/>
</dbReference>
<feature type="compositionally biased region" description="Low complexity" evidence="1">
    <location>
        <begin position="277"/>
        <end position="292"/>
    </location>
</feature>
<reference evidence="4 5" key="1">
    <citation type="submission" date="2023-07" db="EMBL/GenBank/DDBJ databases">
        <title>Genomic Encyclopedia of Type Strains, Phase IV (KMG-IV): sequencing the most valuable type-strain genomes for metagenomic binning, comparative biology and taxonomic classification.</title>
        <authorList>
            <person name="Goeker M."/>
        </authorList>
    </citation>
    <scope>NUCLEOTIDE SEQUENCE [LARGE SCALE GENOMIC DNA]</scope>
    <source>
        <strain evidence="4 5">DSM 19154</strain>
    </source>
</reference>
<dbReference type="EMBL" id="JAUSUA010000008">
    <property type="protein sequence ID" value="MDQ0209109.1"/>
    <property type="molecule type" value="Genomic_DNA"/>
</dbReference>
<evidence type="ECO:0000313" key="5">
    <source>
        <dbReference type="Proteomes" id="UP001225034"/>
    </source>
</evidence>
<gene>
    <name evidence="4" type="ORF">J2S05_003944</name>
</gene>
<keyword evidence="2" id="KW-0472">Membrane</keyword>
<dbReference type="Proteomes" id="UP001225034">
    <property type="component" value="Unassembled WGS sequence"/>
</dbReference>
<feature type="region of interest" description="Disordered" evidence="1">
    <location>
        <begin position="273"/>
        <end position="295"/>
    </location>
</feature>
<dbReference type="Pfam" id="PF07435">
    <property type="entry name" value="YycH"/>
    <property type="match status" value="1"/>
</dbReference>
<dbReference type="CDD" id="cd15787">
    <property type="entry name" value="YycH_N"/>
    <property type="match status" value="1"/>
</dbReference>
<protein>
    <submittedName>
        <fullName evidence="4">Regulatory protein YycH of two-component signal transduction system YycFG</fullName>
    </submittedName>
</protein>
<dbReference type="RefSeq" id="WP_306985721.1">
    <property type="nucleotide sequence ID" value="NZ_JAUSUA010000008.1"/>
</dbReference>